<dbReference type="AlphaFoldDB" id="A0AAE1R6Q4"/>
<organism evidence="2 3">
    <name type="scientific">Anisodus tanguticus</name>
    <dbReference type="NCBI Taxonomy" id="243964"/>
    <lineage>
        <taxon>Eukaryota</taxon>
        <taxon>Viridiplantae</taxon>
        <taxon>Streptophyta</taxon>
        <taxon>Embryophyta</taxon>
        <taxon>Tracheophyta</taxon>
        <taxon>Spermatophyta</taxon>
        <taxon>Magnoliopsida</taxon>
        <taxon>eudicotyledons</taxon>
        <taxon>Gunneridae</taxon>
        <taxon>Pentapetalae</taxon>
        <taxon>asterids</taxon>
        <taxon>lamiids</taxon>
        <taxon>Solanales</taxon>
        <taxon>Solanaceae</taxon>
        <taxon>Solanoideae</taxon>
        <taxon>Hyoscyameae</taxon>
        <taxon>Anisodus</taxon>
    </lineage>
</organism>
<evidence type="ECO:0000313" key="2">
    <source>
        <dbReference type="EMBL" id="KAK4344762.1"/>
    </source>
</evidence>
<dbReference type="EMBL" id="JAVYJV010000019">
    <property type="protein sequence ID" value="KAK4344762.1"/>
    <property type="molecule type" value="Genomic_DNA"/>
</dbReference>
<sequence>MVLIQYFKEHESCIFAHFQAEEQALGRDVGGISANGQGRQRKGRGGPRDAKRMRHSTEPDYGYEDDPDLM</sequence>
<dbReference type="Proteomes" id="UP001291623">
    <property type="component" value="Unassembled WGS sequence"/>
</dbReference>
<evidence type="ECO:0000313" key="3">
    <source>
        <dbReference type="Proteomes" id="UP001291623"/>
    </source>
</evidence>
<keyword evidence="3" id="KW-1185">Reference proteome</keyword>
<comment type="caution">
    <text evidence="2">The sequence shown here is derived from an EMBL/GenBank/DDBJ whole genome shotgun (WGS) entry which is preliminary data.</text>
</comment>
<feature type="compositionally biased region" description="Acidic residues" evidence="1">
    <location>
        <begin position="61"/>
        <end position="70"/>
    </location>
</feature>
<name>A0AAE1R6Q4_9SOLA</name>
<evidence type="ECO:0000256" key="1">
    <source>
        <dbReference type="SAM" id="MobiDB-lite"/>
    </source>
</evidence>
<reference evidence="2" key="1">
    <citation type="submission" date="2023-12" db="EMBL/GenBank/DDBJ databases">
        <title>Genome assembly of Anisodus tanguticus.</title>
        <authorList>
            <person name="Wang Y.-J."/>
        </authorList>
    </citation>
    <scope>NUCLEOTIDE SEQUENCE</scope>
    <source>
        <strain evidence="2">KB-2021</strain>
        <tissue evidence="2">Leaf</tissue>
    </source>
</reference>
<proteinExistence type="predicted"/>
<feature type="compositionally biased region" description="Basic and acidic residues" evidence="1">
    <location>
        <begin position="46"/>
        <end position="58"/>
    </location>
</feature>
<gene>
    <name evidence="2" type="ORF">RND71_034938</name>
</gene>
<accession>A0AAE1R6Q4</accession>
<protein>
    <submittedName>
        <fullName evidence="2">Uncharacterized protein</fullName>
    </submittedName>
</protein>
<feature type="region of interest" description="Disordered" evidence="1">
    <location>
        <begin position="29"/>
        <end position="70"/>
    </location>
</feature>